<sequence length="383" mass="42981">MTRLLEFIAAILIVVALFVVVALFLPAKQAIEHTAETNRPVRIVFDTLNGFKRFADWHPMRLHDPNIRYTISGPDFGVGARLDYASDLKRIGSGSWEIVDNRQEGRVQMVRYALQNDAYGDNKTMRFNIERRGRTTVITQRYDVEYGWNLLGRYAGMYIARTVGEDMKTGLANLGALFATIPNYDYGNLTIETVEIPAQNVLYIPTTSERNITAVETAMINQLKWIRQVMAKNDLEAAGPFRLVTTNFGTDVYEFDVVMPVRKKGTGPAVAEQPAADESVEGEGETEAKLRPGAEALPPAEEIDPESIKLEGEVRFGRSYAGRALKTVYNGHPAGLPVVRDQLRAWAATRGEVVHDRAFEEYLQDIEGTAAEESQFNVYWPIR</sequence>
<dbReference type="SUPFAM" id="SSF55961">
    <property type="entry name" value="Bet v1-like"/>
    <property type="match status" value="1"/>
</dbReference>
<accession>A0A7W7XXK4</accession>
<keyword evidence="3" id="KW-1185">Reference proteome</keyword>
<evidence type="ECO:0000313" key="3">
    <source>
        <dbReference type="Proteomes" id="UP000519004"/>
    </source>
</evidence>
<name>A0A7W7XXK4_9GAMM</name>
<dbReference type="RefSeq" id="WP_183946834.1">
    <property type="nucleotide sequence ID" value="NZ_JACHHX010000001.1"/>
</dbReference>
<evidence type="ECO:0000313" key="2">
    <source>
        <dbReference type="EMBL" id="MBB5014241.1"/>
    </source>
</evidence>
<dbReference type="Gene3D" id="3.20.80.10">
    <property type="entry name" value="Regulatory factor, effector binding domain"/>
    <property type="match status" value="1"/>
</dbReference>
<dbReference type="Gene3D" id="3.30.530.20">
    <property type="match status" value="1"/>
</dbReference>
<feature type="region of interest" description="Disordered" evidence="1">
    <location>
        <begin position="266"/>
        <end position="296"/>
    </location>
</feature>
<evidence type="ECO:0008006" key="4">
    <source>
        <dbReference type="Google" id="ProtNLM"/>
    </source>
</evidence>
<dbReference type="EMBL" id="JACHHX010000001">
    <property type="protein sequence ID" value="MBB5014241.1"/>
    <property type="molecule type" value="Genomic_DNA"/>
</dbReference>
<dbReference type="Proteomes" id="UP000519004">
    <property type="component" value="Unassembled WGS sequence"/>
</dbReference>
<evidence type="ECO:0000256" key="1">
    <source>
        <dbReference type="SAM" id="MobiDB-lite"/>
    </source>
</evidence>
<proteinExistence type="predicted"/>
<gene>
    <name evidence="2" type="ORF">HNQ58_000112</name>
</gene>
<reference evidence="2 3" key="1">
    <citation type="submission" date="2020-08" db="EMBL/GenBank/DDBJ databases">
        <title>Genomic Encyclopedia of Type Strains, Phase IV (KMG-IV): sequencing the most valuable type-strain genomes for metagenomic binning, comparative biology and taxonomic classification.</title>
        <authorList>
            <person name="Goeker M."/>
        </authorList>
    </citation>
    <scope>NUCLEOTIDE SEQUENCE [LARGE SCALE GENOMIC DNA]</scope>
    <source>
        <strain evidence="2 3">DSM 25897</strain>
    </source>
</reference>
<dbReference type="InterPro" id="IPR023393">
    <property type="entry name" value="START-like_dom_sf"/>
</dbReference>
<dbReference type="AlphaFoldDB" id="A0A7W7XXK4"/>
<comment type="caution">
    <text evidence="2">The sequence shown here is derived from an EMBL/GenBank/DDBJ whole genome shotgun (WGS) entry which is preliminary data.</text>
</comment>
<protein>
    <recommendedName>
        <fullName evidence="4">Polyketide cyclase</fullName>
    </recommendedName>
</protein>
<dbReference type="InterPro" id="IPR011256">
    <property type="entry name" value="Reg_factor_effector_dom_sf"/>
</dbReference>
<organism evidence="2 3">
    <name type="scientific">Rehaibacterium terrae</name>
    <dbReference type="NCBI Taxonomy" id="1341696"/>
    <lineage>
        <taxon>Bacteria</taxon>
        <taxon>Pseudomonadati</taxon>
        <taxon>Pseudomonadota</taxon>
        <taxon>Gammaproteobacteria</taxon>
        <taxon>Lysobacterales</taxon>
        <taxon>Lysobacteraceae</taxon>
        <taxon>Rehaibacterium</taxon>
    </lineage>
</organism>